<dbReference type="GeneID" id="111021079"/>
<protein>
    <submittedName>
        <fullName evidence="7">26.5 kDa heat shock protein, mitochondrial</fullName>
    </submittedName>
</protein>
<dbReference type="Pfam" id="PF00011">
    <property type="entry name" value="HSP20"/>
    <property type="match status" value="1"/>
</dbReference>
<proteinExistence type="inferred from homology"/>
<dbReference type="AlphaFoldDB" id="A0A6J1DHA1"/>
<dbReference type="GO" id="GO:0009408">
    <property type="term" value="P:response to heat"/>
    <property type="evidence" value="ECO:0007669"/>
    <property type="project" value="InterPro"/>
</dbReference>
<dbReference type="Gene3D" id="2.60.40.790">
    <property type="match status" value="1"/>
</dbReference>
<evidence type="ECO:0000256" key="4">
    <source>
        <dbReference type="SAM" id="MobiDB-lite"/>
    </source>
</evidence>
<dbReference type="CDD" id="cd06464">
    <property type="entry name" value="ACD_sHsps-like"/>
    <property type="match status" value="1"/>
</dbReference>
<dbReference type="PANTHER" id="PTHR46733:SF3">
    <property type="entry name" value="26.5 KDA HEAT SHOCK PROTEIN, MITOCHONDRIAL"/>
    <property type="match status" value="1"/>
</dbReference>
<evidence type="ECO:0000313" key="6">
    <source>
        <dbReference type="Proteomes" id="UP000504603"/>
    </source>
</evidence>
<dbReference type="KEGG" id="mcha:111021079"/>
<dbReference type="SUPFAM" id="SSF49764">
    <property type="entry name" value="HSP20-like chaperones"/>
    <property type="match status" value="1"/>
</dbReference>
<evidence type="ECO:0000256" key="3">
    <source>
        <dbReference type="RuleBase" id="RU003616"/>
    </source>
</evidence>
<dbReference type="PROSITE" id="PS01031">
    <property type="entry name" value="SHSP"/>
    <property type="match status" value="1"/>
</dbReference>
<dbReference type="RefSeq" id="XP_022153615.1">
    <property type="nucleotide sequence ID" value="XM_022297923.1"/>
</dbReference>
<keyword evidence="1 7" id="KW-0346">Stress response</keyword>
<feature type="region of interest" description="Disordered" evidence="4">
    <location>
        <begin position="81"/>
        <end position="111"/>
    </location>
</feature>
<evidence type="ECO:0000256" key="2">
    <source>
        <dbReference type="PROSITE-ProRule" id="PRU00285"/>
    </source>
</evidence>
<gene>
    <name evidence="7" type="primary">LOC111021079</name>
</gene>
<dbReference type="Proteomes" id="UP000504603">
    <property type="component" value="Unplaced"/>
</dbReference>
<evidence type="ECO:0000259" key="5">
    <source>
        <dbReference type="PROSITE" id="PS01031"/>
    </source>
</evidence>
<comment type="similarity">
    <text evidence="2 3">Belongs to the small heat shock protein (HSP20) family.</text>
</comment>
<accession>A0A6J1DHA1</accession>
<name>A0A6J1DHA1_MOMCH</name>
<evidence type="ECO:0000313" key="7">
    <source>
        <dbReference type="RefSeq" id="XP_022153615.1"/>
    </source>
</evidence>
<dbReference type="InterPro" id="IPR008978">
    <property type="entry name" value="HSP20-like_chaperone"/>
</dbReference>
<sequence length="255" mass="28735">MEYHLPELQRDPSGFSHTHHRSSLYISISSSYSLLTKTLKRTPRFPMAFPRLALKNLHQKRAAVSSFADALLQRPRWGAEPLRRLSGQSSDGNPKDKEVAVNEGQDPNMLPERRHGKKWVWRNNGGLGSSLMQAAESINRVLKSLSLGGRVKEQEECYKLRLEMPGMAKEDVKVTVEGRVVRVRGEHKEEEEEEKEEEGGGWVAAASYGYYDTSVMLPEDAEVEGIKAELKDGVLTITIPRGERPQKDVKEVTVL</sequence>
<dbReference type="OrthoDB" id="1431247at2759"/>
<organism evidence="6 7">
    <name type="scientific">Momordica charantia</name>
    <name type="common">Bitter gourd</name>
    <name type="synonym">Balsam pear</name>
    <dbReference type="NCBI Taxonomy" id="3673"/>
    <lineage>
        <taxon>Eukaryota</taxon>
        <taxon>Viridiplantae</taxon>
        <taxon>Streptophyta</taxon>
        <taxon>Embryophyta</taxon>
        <taxon>Tracheophyta</taxon>
        <taxon>Spermatophyta</taxon>
        <taxon>Magnoliopsida</taxon>
        <taxon>eudicotyledons</taxon>
        <taxon>Gunneridae</taxon>
        <taxon>Pentapetalae</taxon>
        <taxon>rosids</taxon>
        <taxon>fabids</taxon>
        <taxon>Cucurbitales</taxon>
        <taxon>Cucurbitaceae</taxon>
        <taxon>Momordiceae</taxon>
        <taxon>Momordica</taxon>
    </lineage>
</organism>
<dbReference type="InterPro" id="IPR002068">
    <property type="entry name" value="A-crystallin/Hsp20_dom"/>
</dbReference>
<reference evidence="7" key="1">
    <citation type="submission" date="2025-08" db="UniProtKB">
        <authorList>
            <consortium name="RefSeq"/>
        </authorList>
    </citation>
    <scope>IDENTIFICATION</scope>
    <source>
        <strain evidence="7">OHB3-1</strain>
    </source>
</reference>
<evidence type="ECO:0000256" key="1">
    <source>
        <dbReference type="ARBA" id="ARBA00023016"/>
    </source>
</evidence>
<keyword evidence="6" id="KW-1185">Reference proteome</keyword>
<dbReference type="InterPro" id="IPR044587">
    <property type="entry name" value="HSP21-like"/>
</dbReference>
<dbReference type="PANTHER" id="PTHR46733">
    <property type="entry name" value="26.5 KDA HEAT SHOCK PROTEIN, MITOCHONDRIAL"/>
    <property type="match status" value="1"/>
</dbReference>
<feature type="domain" description="SHSP" evidence="5">
    <location>
        <begin position="140"/>
        <end position="255"/>
    </location>
</feature>